<protein>
    <submittedName>
        <fullName evidence="2">Uncharacterized protein</fullName>
    </submittedName>
</protein>
<evidence type="ECO:0000313" key="3">
    <source>
        <dbReference type="Proteomes" id="UP000580250"/>
    </source>
</evidence>
<name>A0A6V7WLR2_MELEN</name>
<dbReference type="EMBL" id="CAJEWN010000662">
    <property type="protein sequence ID" value="CAD2187932.1"/>
    <property type="molecule type" value="Genomic_DNA"/>
</dbReference>
<dbReference type="Proteomes" id="UP000580250">
    <property type="component" value="Unassembled WGS sequence"/>
</dbReference>
<evidence type="ECO:0000313" key="1">
    <source>
        <dbReference type="EMBL" id="CAD2187930.1"/>
    </source>
</evidence>
<proteinExistence type="predicted"/>
<comment type="caution">
    <text evidence="2">The sequence shown here is derived from an EMBL/GenBank/DDBJ whole genome shotgun (WGS) entry which is preliminary data.</text>
</comment>
<evidence type="ECO:0000313" key="2">
    <source>
        <dbReference type="EMBL" id="CAD2187932.1"/>
    </source>
</evidence>
<dbReference type="AlphaFoldDB" id="A0A6V7WLR2"/>
<organism evidence="2 3">
    <name type="scientific">Meloidogyne enterolobii</name>
    <name type="common">Root-knot nematode worm</name>
    <name type="synonym">Meloidogyne mayaguensis</name>
    <dbReference type="NCBI Taxonomy" id="390850"/>
    <lineage>
        <taxon>Eukaryota</taxon>
        <taxon>Metazoa</taxon>
        <taxon>Ecdysozoa</taxon>
        <taxon>Nematoda</taxon>
        <taxon>Chromadorea</taxon>
        <taxon>Rhabditida</taxon>
        <taxon>Tylenchina</taxon>
        <taxon>Tylenchomorpha</taxon>
        <taxon>Tylenchoidea</taxon>
        <taxon>Meloidogynidae</taxon>
        <taxon>Meloidogyninae</taxon>
        <taxon>Meloidogyne</taxon>
    </lineage>
</organism>
<sequence length="40" mass="5009">MKWKIQPQKDKNWKEKALLQKTQTNSKMFNRIFQLLQFLK</sequence>
<accession>A0A6V7WLR2</accession>
<dbReference type="EMBL" id="CAJEWN010000662">
    <property type="protein sequence ID" value="CAD2187930.1"/>
    <property type="molecule type" value="Genomic_DNA"/>
</dbReference>
<reference evidence="2 3" key="1">
    <citation type="submission" date="2020-08" db="EMBL/GenBank/DDBJ databases">
        <authorList>
            <person name="Koutsovoulos G."/>
            <person name="Danchin GJ E."/>
        </authorList>
    </citation>
    <scope>NUCLEOTIDE SEQUENCE [LARGE SCALE GENOMIC DNA]</scope>
</reference>
<gene>
    <name evidence="1" type="ORF">MENT_LOCUS40545</name>
    <name evidence="2" type="ORF">MENT_LOCUS40547</name>
</gene>